<dbReference type="RefSeq" id="WP_029055154.1">
    <property type="nucleotide sequence ID" value="NZ_CP015108.1"/>
</dbReference>
<evidence type="ECO:0000313" key="10">
    <source>
        <dbReference type="EMBL" id="ARF13438.1"/>
    </source>
</evidence>
<dbReference type="Pfam" id="PF02789">
    <property type="entry name" value="Peptidase_M17_N"/>
    <property type="match status" value="1"/>
</dbReference>
<evidence type="ECO:0000256" key="4">
    <source>
        <dbReference type="ARBA" id="ARBA00022801"/>
    </source>
</evidence>
<dbReference type="PROSITE" id="PS00631">
    <property type="entry name" value="CYTOSOL_AP"/>
    <property type="match status" value="1"/>
</dbReference>
<dbReference type="Gene3D" id="3.40.630.10">
    <property type="entry name" value="Zn peptidases"/>
    <property type="match status" value="1"/>
</dbReference>
<dbReference type="Proteomes" id="UP000192486">
    <property type="component" value="Chromosome"/>
</dbReference>
<dbReference type="InterPro" id="IPR011356">
    <property type="entry name" value="Leucine_aapep/pepB"/>
</dbReference>
<dbReference type="CDD" id="cd00433">
    <property type="entry name" value="Peptidase_M17"/>
    <property type="match status" value="1"/>
</dbReference>
<keyword evidence="4" id="KW-0378">Hydrolase</keyword>
<evidence type="ECO:0000256" key="7">
    <source>
        <dbReference type="ARBA" id="ARBA00050021"/>
    </source>
</evidence>
<organism evidence="10 11">
    <name type="scientific">Sporosarcina ureae</name>
    <dbReference type="NCBI Taxonomy" id="1571"/>
    <lineage>
        <taxon>Bacteria</taxon>
        <taxon>Bacillati</taxon>
        <taxon>Bacillota</taxon>
        <taxon>Bacilli</taxon>
        <taxon>Bacillales</taxon>
        <taxon>Caryophanaceae</taxon>
        <taxon>Sporosarcina</taxon>
    </lineage>
</organism>
<dbReference type="PANTHER" id="PTHR11963">
    <property type="entry name" value="LEUCINE AMINOPEPTIDASE-RELATED"/>
    <property type="match status" value="1"/>
</dbReference>
<name>A0ABM6JTG6_SPOUR</name>
<dbReference type="SUPFAM" id="SSF53187">
    <property type="entry name" value="Zn-dependent exopeptidases"/>
    <property type="match status" value="1"/>
</dbReference>
<dbReference type="GO" id="GO:0004177">
    <property type="term" value="F:aminopeptidase activity"/>
    <property type="evidence" value="ECO:0007669"/>
    <property type="project" value="UniProtKB-KW"/>
</dbReference>
<dbReference type="SUPFAM" id="SSF52949">
    <property type="entry name" value="Macro domain-like"/>
    <property type="match status" value="1"/>
</dbReference>
<dbReference type="PANTHER" id="PTHR11963:SF23">
    <property type="entry name" value="CYTOSOL AMINOPEPTIDASE"/>
    <property type="match status" value="1"/>
</dbReference>
<comment type="function">
    <text evidence="6">Presumably involved in the processing and regular turnover of intracellular proteins. Catalyzes the removal of unsubstituted N-terminal amino acids from various peptides.</text>
</comment>
<evidence type="ECO:0000256" key="8">
    <source>
        <dbReference type="ARBA" id="ARBA00050061"/>
    </source>
</evidence>
<sequence>MQINVEILFATDAKITKNLLVKQFVDNQTGGFSTFVHDGKQLVVIKNKEWKTLDAIRSIAGEISRNLAAQKVDSASIQADQLGQKWSSVDEAVTAFVEGWHLGAYNFDRYQSKKADPVTTLNVKGADNATVKSGEVRAAAMAFSRDLMNELSDVLNPETYPEVLKDHFKGTKVKIDVLGKKEIEEREMNGVLTVCRGSKYEPSFVEMTLQTDASKPLVALVGKGVTYDSGGISLKGGRDDSDMRMDMGGSAAVSGALSLLAHSDAKVNVVVLIPMVENTPGPDAVMPGEVIQYKNGISVQVGNTDAEGRLILADGLIRAGELNADYTVDIATLTGAVVAALGTEVGGVFGDEELSAKLKKIGDQNGDFVWPLPLVDEYEETLDSAYADCNNMSSLTVAGSITAGLFLRKFAPKNNWLHVDMAGVMDKQKSKGYYTKSATGYGARLLADYTVSLTK</sequence>
<evidence type="ECO:0000259" key="9">
    <source>
        <dbReference type="PROSITE" id="PS00631"/>
    </source>
</evidence>
<accession>A0ABM6JTG6</accession>
<comment type="similarity">
    <text evidence="1">Belongs to the peptidase M17 family.</text>
</comment>
<feature type="domain" description="Cytosol aminopeptidase" evidence="9">
    <location>
        <begin position="303"/>
        <end position="310"/>
    </location>
</feature>
<protein>
    <recommendedName>
        <fullName evidence="7">Probable cytosol aminopeptidase</fullName>
    </recommendedName>
    <alternativeName>
        <fullName evidence="8">Leucine aminopeptidase</fullName>
    </alternativeName>
    <alternativeName>
        <fullName evidence="5">Leucyl aminopeptidase</fullName>
    </alternativeName>
</protein>
<evidence type="ECO:0000256" key="5">
    <source>
        <dbReference type="ARBA" id="ARBA00033172"/>
    </source>
</evidence>
<evidence type="ECO:0000313" key="11">
    <source>
        <dbReference type="Proteomes" id="UP000192486"/>
    </source>
</evidence>
<dbReference type="InterPro" id="IPR000819">
    <property type="entry name" value="Peptidase_M17_C"/>
</dbReference>
<dbReference type="InterPro" id="IPR043472">
    <property type="entry name" value="Macro_dom-like"/>
</dbReference>
<reference evidence="10 11" key="1">
    <citation type="submission" date="2016-04" db="EMBL/GenBank/DDBJ databases">
        <title>Comparative Genomics and Epigenetics of Sporosarcina ureae.</title>
        <authorList>
            <person name="Oliver A.S."/>
            <person name="Cooper K.K."/>
        </authorList>
    </citation>
    <scope>NUCLEOTIDE SEQUENCE [LARGE SCALE GENOMIC DNA]</scope>
    <source>
        <strain evidence="10 11">S204</strain>
    </source>
</reference>
<keyword evidence="2 10" id="KW-0031">Aminopeptidase</keyword>
<dbReference type="Pfam" id="PF00883">
    <property type="entry name" value="Peptidase_M17"/>
    <property type="match status" value="1"/>
</dbReference>
<dbReference type="InterPro" id="IPR008283">
    <property type="entry name" value="Peptidase_M17_N"/>
</dbReference>
<evidence type="ECO:0000256" key="2">
    <source>
        <dbReference type="ARBA" id="ARBA00022438"/>
    </source>
</evidence>
<proteinExistence type="inferred from homology"/>
<evidence type="ECO:0000256" key="1">
    <source>
        <dbReference type="ARBA" id="ARBA00009528"/>
    </source>
</evidence>
<keyword evidence="3" id="KW-0645">Protease</keyword>
<dbReference type="Gene3D" id="3.40.220.10">
    <property type="entry name" value="Leucine Aminopeptidase, subunit E, domain 1"/>
    <property type="match status" value="1"/>
</dbReference>
<keyword evidence="11" id="KW-1185">Reference proteome</keyword>
<evidence type="ECO:0000256" key="6">
    <source>
        <dbReference type="ARBA" id="ARBA00049972"/>
    </source>
</evidence>
<dbReference type="PRINTS" id="PR00481">
    <property type="entry name" value="LAMNOPPTDASE"/>
</dbReference>
<evidence type="ECO:0000256" key="3">
    <source>
        <dbReference type="ARBA" id="ARBA00022670"/>
    </source>
</evidence>
<dbReference type="EMBL" id="CP015108">
    <property type="protein sequence ID" value="ARF13438.1"/>
    <property type="molecule type" value="Genomic_DNA"/>
</dbReference>
<gene>
    <name evidence="10" type="ORF">SporoS204_04100</name>
</gene>